<evidence type="ECO:0000313" key="3">
    <source>
        <dbReference type="Proteomes" id="UP000835287"/>
    </source>
</evidence>
<dbReference type="InterPro" id="IPR036249">
    <property type="entry name" value="Thioredoxin-like_sf"/>
</dbReference>
<proteinExistence type="predicted"/>
<dbReference type="SUPFAM" id="SSF52833">
    <property type="entry name" value="Thioredoxin-like"/>
    <property type="match status" value="1"/>
</dbReference>
<dbReference type="CDD" id="cd00570">
    <property type="entry name" value="GST_N_family"/>
    <property type="match status" value="1"/>
</dbReference>
<dbReference type="PROSITE" id="PS00195">
    <property type="entry name" value="GLUTAREDOXIN_1"/>
    <property type="match status" value="1"/>
</dbReference>
<evidence type="ECO:0000313" key="2">
    <source>
        <dbReference type="EMBL" id="CAE6779483.1"/>
    </source>
</evidence>
<reference evidence="2 3" key="1">
    <citation type="submission" date="2021-02" db="EMBL/GenBank/DDBJ databases">
        <authorList>
            <person name="Pothier F. J."/>
        </authorList>
    </citation>
    <scope>NUCLEOTIDE SEQUENCE [LARGE SCALE GENOMIC DNA]</scope>
    <source>
        <strain evidence="2 3">301</strain>
    </source>
</reference>
<dbReference type="Proteomes" id="UP000835287">
    <property type="component" value="Chromosome"/>
</dbReference>
<accession>A0ABM8RYY5</accession>
<dbReference type="InterPro" id="IPR004045">
    <property type="entry name" value="Glutathione_S-Trfase_N"/>
</dbReference>
<gene>
    <name evidence="2" type="ORF">XAC301_23630</name>
</gene>
<dbReference type="PROSITE" id="PS51354">
    <property type="entry name" value="GLUTAREDOXIN_2"/>
    <property type="match status" value="1"/>
</dbReference>
<name>A0ABM8RYY5_9XANT</name>
<protein>
    <recommendedName>
        <fullName evidence="1">GST N-terminal domain-containing protein</fullName>
    </recommendedName>
</protein>
<dbReference type="Gene3D" id="3.40.30.10">
    <property type="entry name" value="Glutaredoxin"/>
    <property type="match status" value="1"/>
</dbReference>
<evidence type="ECO:0000259" key="1">
    <source>
        <dbReference type="Pfam" id="PF13409"/>
    </source>
</evidence>
<keyword evidence="3" id="KW-1185">Reference proteome</keyword>
<dbReference type="RefSeq" id="WP_212583851.1">
    <property type="nucleotide sequence ID" value="NZ_CP062164.1"/>
</dbReference>
<sequence>MTILQFKPILYLKQNCPFCLKVRIYLLEAGMAEDVEVRDFVPGTPQEENIRAEIAPYLDKVSFPSAQLGPERYVAESDNIIAFLVLKSGHEPASLTVFSNYVEGAFKTMMNLWKENQQLKATAV</sequence>
<organism evidence="2 3">
    <name type="scientific">Xanthomonas arboricola pv. corylina</name>
    <dbReference type="NCBI Taxonomy" id="487821"/>
    <lineage>
        <taxon>Bacteria</taxon>
        <taxon>Pseudomonadati</taxon>
        <taxon>Pseudomonadota</taxon>
        <taxon>Gammaproteobacteria</taxon>
        <taxon>Lysobacterales</taxon>
        <taxon>Lysobacteraceae</taxon>
        <taxon>Xanthomonas</taxon>
    </lineage>
</organism>
<dbReference type="Pfam" id="PF13409">
    <property type="entry name" value="GST_N_2"/>
    <property type="match status" value="1"/>
</dbReference>
<feature type="domain" description="GST N-terminal" evidence="1">
    <location>
        <begin position="16"/>
        <end position="84"/>
    </location>
</feature>
<dbReference type="EMBL" id="HG992338">
    <property type="protein sequence ID" value="CAE6779465.1"/>
    <property type="molecule type" value="Genomic_DNA"/>
</dbReference>
<dbReference type="EMBL" id="HG992338">
    <property type="protein sequence ID" value="CAE6779483.1"/>
    <property type="molecule type" value="Genomic_DNA"/>
</dbReference>
<dbReference type="InterPro" id="IPR011767">
    <property type="entry name" value="GLR_AS"/>
</dbReference>